<feature type="signal peptide" evidence="24">
    <location>
        <begin position="1"/>
        <end position="25"/>
    </location>
</feature>
<keyword evidence="8" id="KW-0433">Leucine-rich repeat</keyword>
<comment type="similarity">
    <text evidence="3">Belongs to the RLP family.</text>
</comment>
<keyword evidence="15 22" id="KW-0067">ATP-binding</keyword>
<dbReference type="FunFam" id="3.80.10.10:FF:000383">
    <property type="entry name" value="Leucine-rich repeat receptor protein kinase EMS1"/>
    <property type="match status" value="1"/>
</dbReference>
<keyword evidence="11 24" id="KW-0732">Signal</keyword>
<feature type="transmembrane region" description="Helical" evidence="23">
    <location>
        <begin position="660"/>
        <end position="681"/>
    </location>
</feature>
<dbReference type="Gene3D" id="3.80.10.10">
    <property type="entry name" value="Ribonuclease Inhibitor"/>
    <property type="match status" value="4"/>
</dbReference>
<evidence type="ECO:0000256" key="18">
    <source>
        <dbReference type="ARBA" id="ARBA00023170"/>
    </source>
</evidence>
<name>A0AAN7FCR0_QUERU</name>
<dbReference type="InterPro" id="IPR017441">
    <property type="entry name" value="Protein_kinase_ATP_BS"/>
</dbReference>
<dbReference type="EMBL" id="JAXUIC010000005">
    <property type="protein sequence ID" value="KAK4587656.1"/>
    <property type="molecule type" value="Genomic_DNA"/>
</dbReference>
<dbReference type="PROSITE" id="PS00108">
    <property type="entry name" value="PROTEIN_KINASE_ST"/>
    <property type="match status" value="1"/>
</dbReference>
<accession>A0AAN7FCR0</accession>
<dbReference type="InterPro" id="IPR008271">
    <property type="entry name" value="Ser/Thr_kinase_AS"/>
</dbReference>
<evidence type="ECO:0000259" key="25">
    <source>
        <dbReference type="PROSITE" id="PS50011"/>
    </source>
</evidence>
<dbReference type="InterPro" id="IPR051809">
    <property type="entry name" value="Plant_receptor-like_S/T_kinase"/>
</dbReference>
<dbReference type="PANTHER" id="PTHR27008">
    <property type="entry name" value="OS04G0122200 PROTEIN"/>
    <property type="match status" value="1"/>
</dbReference>
<dbReference type="SMART" id="SM00369">
    <property type="entry name" value="LRR_TYP"/>
    <property type="match status" value="5"/>
</dbReference>
<dbReference type="Gene3D" id="3.30.200.20">
    <property type="entry name" value="Phosphorylase Kinase, domain 1"/>
    <property type="match status" value="1"/>
</dbReference>
<evidence type="ECO:0000256" key="6">
    <source>
        <dbReference type="ARBA" id="ARBA00022527"/>
    </source>
</evidence>
<dbReference type="InterPro" id="IPR000719">
    <property type="entry name" value="Prot_kinase_dom"/>
</dbReference>
<dbReference type="InterPro" id="IPR001611">
    <property type="entry name" value="Leu-rich_rpt"/>
</dbReference>
<evidence type="ECO:0000313" key="26">
    <source>
        <dbReference type="EMBL" id="KAK4587656.1"/>
    </source>
</evidence>
<dbReference type="FunFam" id="3.80.10.10:FF:000275">
    <property type="entry name" value="Leucine-rich repeat receptor-like protein kinase"/>
    <property type="match status" value="1"/>
</dbReference>
<dbReference type="Pfam" id="PF00069">
    <property type="entry name" value="Pkinase"/>
    <property type="match status" value="1"/>
</dbReference>
<feature type="binding site" evidence="22">
    <location>
        <position position="743"/>
    </location>
    <ligand>
        <name>ATP</name>
        <dbReference type="ChEBI" id="CHEBI:30616"/>
    </ligand>
</feature>
<dbReference type="FunFam" id="3.80.10.10:FF:000288">
    <property type="entry name" value="LRR receptor-like serine/threonine-protein kinase EFR"/>
    <property type="match status" value="1"/>
</dbReference>
<gene>
    <name evidence="26" type="ORF">RGQ29_018889</name>
</gene>
<comment type="catalytic activity">
    <reaction evidence="21">
        <text>L-seryl-[protein] + ATP = O-phospho-L-seryl-[protein] + ADP + H(+)</text>
        <dbReference type="Rhea" id="RHEA:17989"/>
        <dbReference type="Rhea" id="RHEA-COMP:9863"/>
        <dbReference type="Rhea" id="RHEA-COMP:11604"/>
        <dbReference type="ChEBI" id="CHEBI:15378"/>
        <dbReference type="ChEBI" id="CHEBI:29999"/>
        <dbReference type="ChEBI" id="CHEBI:30616"/>
        <dbReference type="ChEBI" id="CHEBI:83421"/>
        <dbReference type="ChEBI" id="CHEBI:456216"/>
        <dbReference type="EC" id="2.7.11.1"/>
    </reaction>
</comment>
<evidence type="ECO:0000256" key="11">
    <source>
        <dbReference type="ARBA" id="ARBA00022729"/>
    </source>
</evidence>
<dbReference type="Pfam" id="PF13855">
    <property type="entry name" value="LRR_8"/>
    <property type="match status" value="1"/>
</dbReference>
<keyword evidence="13 22" id="KW-0547">Nucleotide-binding</keyword>
<dbReference type="InterPro" id="IPR032675">
    <property type="entry name" value="LRR_dom_sf"/>
</dbReference>
<dbReference type="PROSITE" id="PS50011">
    <property type="entry name" value="PROTEIN_KINASE_DOM"/>
    <property type="match status" value="1"/>
</dbReference>
<feature type="chain" id="PRO_5042928509" description="non-specific serine/threonine protein kinase" evidence="24">
    <location>
        <begin position="26"/>
        <end position="1023"/>
    </location>
</feature>
<evidence type="ECO:0000256" key="23">
    <source>
        <dbReference type="SAM" id="Phobius"/>
    </source>
</evidence>
<dbReference type="SUPFAM" id="SSF56112">
    <property type="entry name" value="Protein kinase-like (PK-like)"/>
    <property type="match status" value="1"/>
</dbReference>
<keyword evidence="17 23" id="KW-0472">Membrane</keyword>
<dbReference type="InterPro" id="IPR003591">
    <property type="entry name" value="Leu-rich_rpt_typical-subtyp"/>
</dbReference>
<keyword evidence="9" id="KW-0808">Transferase</keyword>
<dbReference type="InterPro" id="IPR013210">
    <property type="entry name" value="LRR_N_plant-typ"/>
</dbReference>
<dbReference type="SMART" id="SM00220">
    <property type="entry name" value="S_TKc"/>
    <property type="match status" value="1"/>
</dbReference>
<evidence type="ECO:0000256" key="4">
    <source>
        <dbReference type="ARBA" id="ARBA00012513"/>
    </source>
</evidence>
<evidence type="ECO:0000256" key="1">
    <source>
        <dbReference type="ARBA" id="ARBA00004251"/>
    </source>
</evidence>
<dbReference type="FunFam" id="3.30.200.20:FF:000432">
    <property type="entry name" value="LRR receptor-like serine/threonine-protein kinase EFR"/>
    <property type="match status" value="1"/>
</dbReference>
<dbReference type="FunFam" id="1.10.510.10:FF:000358">
    <property type="entry name" value="Putative leucine-rich repeat receptor-like serine/threonine-protein kinase"/>
    <property type="match status" value="1"/>
</dbReference>
<evidence type="ECO:0000256" key="24">
    <source>
        <dbReference type="SAM" id="SignalP"/>
    </source>
</evidence>
<evidence type="ECO:0000256" key="21">
    <source>
        <dbReference type="ARBA" id="ARBA00048679"/>
    </source>
</evidence>
<comment type="similarity">
    <text evidence="2">Belongs to the protein kinase superfamily. Ser/Thr protein kinase family.</text>
</comment>
<feature type="domain" description="Protein kinase" evidence="25">
    <location>
        <begin position="714"/>
        <end position="1019"/>
    </location>
</feature>
<evidence type="ECO:0000256" key="19">
    <source>
        <dbReference type="ARBA" id="ARBA00023180"/>
    </source>
</evidence>
<dbReference type="CDD" id="cd14066">
    <property type="entry name" value="STKc_IRAK"/>
    <property type="match status" value="1"/>
</dbReference>
<evidence type="ECO:0000256" key="7">
    <source>
        <dbReference type="ARBA" id="ARBA00022553"/>
    </source>
</evidence>
<evidence type="ECO:0000256" key="13">
    <source>
        <dbReference type="ARBA" id="ARBA00022741"/>
    </source>
</evidence>
<evidence type="ECO:0000256" key="14">
    <source>
        <dbReference type="ARBA" id="ARBA00022777"/>
    </source>
</evidence>
<dbReference type="GO" id="GO:0005524">
    <property type="term" value="F:ATP binding"/>
    <property type="evidence" value="ECO:0007669"/>
    <property type="project" value="UniProtKB-UniRule"/>
</dbReference>
<evidence type="ECO:0000256" key="10">
    <source>
        <dbReference type="ARBA" id="ARBA00022692"/>
    </source>
</evidence>
<evidence type="ECO:0000256" key="12">
    <source>
        <dbReference type="ARBA" id="ARBA00022737"/>
    </source>
</evidence>
<sequence length="1023" mass="113090">MSMRLLCSIHFQAILLLFIVNSTLAFLSSNTGTSSYFGGNETDYQALLAFKTKITQDPGSVLSSWNDSLHFCQWQGVRCGRKHRRVTVLNLTTRGLVGSLSPYIGNLSFMRVIDLSNNTIGGKIHNEVGRLFRLQVLRLRNNSFQGEIPANLSHCANLELLHVGRNNLSGSIPMEFASLSKLVEFYADDNHLTGGIPPFIGNLSSLQVLSLSYNVLEGQIPSALGQLRSLEFLYLGVNKLSGLIPSSLYNLSSIIDFSLASNELSGSLPTDLFLTLPHLEWLQIPENQFTGSLPASLSNASKLQSLEVEVNNFTGKVSTNFGGLQRLEDIIIYQNNLGSGDADELDFIKSLVNCSQLRNLILMDNQFKGMLPNVLGNLSTQLEYFLISNNLIFGKIPSGIGNLISMIHLWMDGNKFMGTIPSDIGNLQKLQRLFLNNNKLSGRLPITLGNLSSVSNMLFENNRLHGTIPSSIGKCKNLNLLDLSQNNLSGPIPKQLFAISTLSISLNLARNFLIGSLPSEVGNLVHLAELDISENKLSGEIPSSLSSCTSLEYLYMEGNFFQGVIPTSLSTSRGIQVMDLSRNKLSGQIPNFLDKLSLKNLNLSFNDFEGEVPTKGVFANASALSIVGNKRLCGGISKLKLPRCVTKENKKMKWHLAIKILVPMAFVILVVTTVSFFLLYWHKNRRKETTSRSYLRKSLLKVSYQMLLKATDGFSTANLIGVGSFGSVYKGILGEDGSIVAVKVLNLQRRGASRSFISECETLKNIRHRNLVKIITCCSSVDFHGNDFKALVYEFMPNGNLENWLHDLETYFGQVEIQNLNLLQRINIAIDVACALNYLHHHCPMPIVHCDLKPSNILFDYDMIAHVGDFGLAKFLLEQTNLKQSSSIGIRGTIGYTPPEYGLGSEVSTRGDVYSYGILLLEMITGKRPTDSMFDGGLNLHNYASIAWPNHVLEIADPKLLNNNDEVTGNHNCTPTNRTNECLISMVKLGLACSMELPQERWDISKAISELQLVKDILLGARI</sequence>
<evidence type="ECO:0000256" key="3">
    <source>
        <dbReference type="ARBA" id="ARBA00009592"/>
    </source>
</evidence>
<dbReference type="PROSITE" id="PS00107">
    <property type="entry name" value="PROTEIN_KINASE_ATP"/>
    <property type="match status" value="1"/>
</dbReference>
<dbReference type="InterPro" id="IPR055414">
    <property type="entry name" value="LRR_R13L4/SHOC2-like"/>
</dbReference>
<keyword evidence="16 23" id="KW-1133">Transmembrane helix</keyword>
<evidence type="ECO:0000256" key="5">
    <source>
        <dbReference type="ARBA" id="ARBA00022475"/>
    </source>
</evidence>
<dbReference type="Pfam" id="PF00560">
    <property type="entry name" value="LRR_1"/>
    <property type="match status" value="5"/>
</dbReference>
<evidence type="ECO:0000313" key="27">
    <source>
        <dbReference type="Proteomes" id="UP001324115"/>
    </source>
</evidence>
<evidence type="ECO:0000256" key="20">
    <source>
        <dbReference type="ARBA" id="ARBA00047899"/>
    </source>
</evidence>
<protein>
    <recommendedName>
        <fullName evidence="4">non-specific serine/threonine protein kinase</fullName>
        <ecNumber evidence="4">2.7.11.1</ecNumber>
    </recommendedName>
</protein>
<dbReference type="Gene3D" id="1.10.510.10">
    <property type="entry name" value="Transferase(Phosphotransferase) domain 1"/>
    <property type="match status" value="1"/>
</dbReference>
<dbReference type="PANTHER" id="PTHR27008:SF596">
    <property type="entry name" value="OS02G0215500 PROTEIN"/>
    <property type="match status" value="1"/>
</dbReference>
<comment type="catalytic activity">
    <reaction evidence="20">
        <text>L-threonyl-[protein] + ATP = O-phospho-L-threonyl-[protein] + ADP + H(+)</text>
        <dbReference type="Rhea" id="RHEA:46608"/>
        <dbReference type="Rhea" id="RHEA-COMP:11060"/>
        <dbReference type="Rhea" id="RHEA-COMP:11605"/>
        <dbReference type="ChEBI" id="CHEBI:15378"/>
        <dbReference type="ChEBI" id="CHEBI:30013"/>
        <dbReference type="ChEBI" id="CHEBI:30616"/>
        <dbReference type="ChEBI" id="CHEBI:61977"/>
        <dbReference type="ChEBI" id="CHEBI:456216"/>
        <dbReference type="EC" id="2.7.11.1"/>
    </reaction>
</comment>
<keyword evidence="5" id="KW-1003">Cell membrane</keyword>
<dbReference type="SUPFAM" id="SSF52058">
    <property type="entry name" value="L domain-like"/>
    <property type="match status" value="2"/>
</dbReference>
<organism evidence="26 27">
    <name type="scientific">Quercus rubra</name>
    <name type="common">Northern red oak</name>
    <name type="synonym">Quercus borealis</name>
    <dbReference type="NCBI Taxonomy" id="3512"/>
    <lineage>
        <taxon>Eukaryota</taxon>
        <taxon>Viridiplantae</taxon>
        <taxon>Streptophyta</taxon>
        <taxon>Embryophyta</taxon>
        <taxon>Tracheophyta</taxon>
        <taxon>Spermatophyta</taxon>
        <taxon>Magnoliopsida</taxon>
        <taxon>eudicotyledons</taxon>
        <taxon>Gunneridae</taxon>
        <taxon>Pentapetalae</taxon>
        <taxon>rosids</taxon>
        <taxon>fabids</taxon>
        <taxon>Fagales</taxon>
        <taxon>Fagaceae</taxon>
        <taxon>Quercus</taxon>
    </lineage>
</organism>
<evidence type="ECO:0000256" key="15">
    <source>
        <dbReference type="ARBA" id="ARBA00022840"/>
    </source>
</evidence>
<dbReference type="GO" id="GO:0004674">
    <property type="term" value="F:protein serine/threonine kinase activity"/>
    <property type="evidence" value="ECO:0007669"/>
    <property type="project" value="UniProtKB-KW"/>
</dbReference>
<dbReference type="Proteomes" id="UP001324115">
    <property type="component" value="Unassembled WGS sequence"/>
</dbReference>
<evidence type="ECO:0000256" key="2">
    <source>
        <dbReference type="ARBA" id="ARBA00008684"/>
    </source>
</evidence>
<keyword evidence="19" id="KW-0325">Glycoprotein</keyword>
<reference evidence="26 27" key="1">
    <citation type="journal article" date="2023" name="G3 (Bethesda)">
        <title>A haplotype-resolved chromosome-scale genome for Quercus rubra L. provides insights into the genetics of adaptive traits for red oak species.</title>
        <authorList>
            <person name="Kapoor B."/>
            <person name="Jenkins J."/>
            <person name="Schmutz J."/>
            <person name="Zhebentyayeva T."/>
            <person name="Kuelheim C."/>
            <person name="Coggeshall M."/>
            <person name="Heim C."/>
            <person name="Lasky J.R."/>
            <person name="Leites L."/>
            <person name="Islam-Faridi N."/>
            <person name="Romero-Severson J."/>
            <person name="DeLeo V.L."/>
            <person name="Lucas S.M."/>
            <person name="Lazic D."/>
            <person name="Gailing O."/>
            <person name="Carlson J."/>
            <person name="Staton M."/>
        </authorList>
    </citation>
    <scope>NUCLEOTIDE SEQUENCE [LARGE SCALE GENOMIC DNA]</scope>
    <source>
        <strain evidence="26">Pseudo-F2</strain>
    </source>
</reference>
<keyword evidence="10 23" id="KW-0812">Transmembrane</keyword>
<evidence type="ECO:0000256" key="17">
    <source>
        <dbReference type="ARBA" id="ARBA00023136"/>
    </source>
</evidence>
<evidence type="ECO:0000256" key="22">
    <source>
        <dbReference type="PROSITE-ProRule" id="PRU10141"/>
    </source>
</evidence>
<evidence type="ECO:0000256" key="16">
    <source>
        <dbReference type="ARBA" id="ARBA00022989"/>
    </source>
</evidence>
<keyword evidence="12" id="KW-0677">Repeat</keyword>
<comment type="caution">
    <text evidence="26">The sequence shown here is derived from an EMBL/GenBank/DDBJ whole genome shotgun (WGS) entry which is preliminary data.</text>
</comment>
<dbReference type="InterPro" id="IPR011009">
    <property type="entry name" value="Kinase-like_dom_sf"/>
</dbReference>
<dbReference type="EC" id="2.7.11.1" evidence="4"/>
<comment type="subcellular location">
    <subcellularLocation>
        <location evidence="1">Cell membrane</location>
        <topology evidence="1">Single-pass type I membrane protein</topology>
    </subcellularLocation>
</comment>
<evidence type="ECO:0000256" key="9">
    <source>
        <dbReference type="ARBA" id="ARBA00022679"/>
    </source>
</evidence>
<keyword evidence="27" id="KW-1185">Reference proteome</keyword>
<dbReference type="Pfam" id="PF08263">
    <property type="entry name" value="LRRNT_2"/>
    <property type="match status" value="1"/>
</dbReference>
<proteinExistence type="inferred from homology"/>
<keyword evidence="7" id="KW-0597">Phosphoprotein</keyword>
<dbReference type="Pfam" id="PF23598">
    <property type="entry name" value="LRR_14"/>
    <property type="match status" value="1"/>
</dbReference>
<keyword evidence="18" id="KW-0675">Receptor</keyword>
<dbReference type="AlphaFoldDB" id="A0AAN7FCR0"/>
<keyword evidence="14" id="KW-0418">Kinase</keyword>
<evidence type="ECO:0000256" key="8">
    <source>
        <dbReference type="ARBA" id="ARBA00022614"/>
    </source>
</evidence>
<dbReference type="GO" id="GO:0005886">
    <property type="term" value="C:plasma membrane"/>
    <property type="evidence" value="ECO:0007669"/>
    <property type="project" value="UniProtKB-SubCell"/>
</dbReference>
<keyword evidence="6" id="KW-0723">Serine/threonine-protein kinase</keyword>